<dbReference type="EMBL" id="KB295867">
    <property type="protein sequence ID" value="ELU12532.1"/>
    <property type="molecule type" value="Genomic_DNA"/>
</dbReference>
<gene>
    <name evidence="1" type="ORF">CAPTEDRAFT_208904</name>
</gene>
<name>R7V216_CAPTE</name>
<sequence>MSKKNPKKRGRDQHAIFSFFCAPTPATTGQSGAKITCKISLSTMAKQKWMSMAMQRSALPYKREVARFKGEFRTTGNGNQEWHFYTPPELMEVIFEGQKKANQVLFSKIFKLMTTALVVMVGNAEAERVFSCQNRVKLPVKFTFKQLPGDCDVLVDFYMLCMLTLDSPDKLGLLLQYCISIL</sequence>
<dbReference type="AlphaFoldDB" id="R7V216"/>
<organism evidence="1">
    <name type="scientific">Capitella teleta</name>
    <name type="common">Polychaete worm</name>
    <dbReference type="NCBI Taxonomy" id="283909"/>
    <lineage>
        <taxon>Eukaryota</taxon>
        <taxon>Metazoa</taxon>
        <taxon>Spiralia</taxon>
        <taxon>Lophotrochozoa</taxon>
        <taxon>Annelida</taxon>
        <taxon>Polychaeta</taxon>
        <taxon>Sedentaria</taxon>
        <taxon>Scolecida</taxon>
        <taxon>Capitellidae</taxon>
        <taxon>Capitella</taxon>
    </lineage>
</organism>
<accession>R7V216</accession>
<proteinExistence type="predicted"/>
<protein>
    <submittedName>
        <fullName evidence="1">Uncharacterized protein</fullName>
    </submittedName>
</protein>
<reference evidence="1" key="1">
    <citation type="journal article" date="2013" name="Nature">
        <title>Insights into bilaterian evolution from three spiralian genomes.</title>
        <authorList>
            <person name="Simakov O."/>
            <person name="Marletaz F."/>
            <person name="Cho S.J."/>
            <person name="Edsinger-Gonzales E."/>
            <person name="Havlak P."/>
            <person name="Hellsten U."/>
            <person name="Kuo D.H."/>
            <person name="Larsson T."/>
            <person name="Lv J."/>
            <person name="Arendt D."/>
            <person name="Savage R."/>
            <person name="Osoegawa K."/>
            <person name="de Jong P."/>
            <person name="Grimwood J."/>
            <person name="Chapman J.A."/>
            <person name="Shapiro H."/>
            <person name="Aerts A."/>
            <person name="Otillar R.P."/>
            <person name="Terry A.Y."/>
            <person name="Boore J.L."/>
            <person name="Grigoriev I.V."/>
            <person name="Lindberg D.R."/>
            <person name="Seaver E.C."/>
            <person name="Weisblat D.A."/>
            <person name="Putnam N.H."/>
            <person name="Rokhsar D.S."/>
        </authorList>
    </citation>
    <scope>NUCLEOTIDE SEQUENCE</scope>
    <source>
        <strain evidence="1">I ESC-2004</strain>
    </source>
</reference>
<dbReference type="OrthoDB" id="10057691at2759"/>
<evidence type="ECO:0000313" key="1">
    <source>
        <dbReference type="EMBL" id="ELU12532.1"/>
    </source>
</evidence>
<dbReference type="InParanoid" id="R7V216"/>